<comment type="caution">
    <text evidence="1">The sequence shown here is derived from an EMBL/GenBank/DDBJ whole genome shotgun (WGS) entry which is preliminary data.</text>
</comment>
<sequence length="97" mass="10853">MNGETDKQGRDWKRKTFSLPTSLAEWVDRQAARGEASAYIAGLIEADRQRELARAELREFGYSGDMEITDEGRAAARALLDRQAASRAARRRKPDAA</sequence>
<gene>
    <name evidence="1" type="ORF">GCM10009681_36860</name>
</gene>
<evidence type="ECO:0000313" key="1">
    <source>
        <dbReference type="EMBL" id="GAA1762391.1"/>
    </source>
</evidence>
<accession>A0ABP4WT72</accession>
<reference evidence="2" key="1">
    <citation type="journal article" date="2019" name="Int. J. Syst. Evol. Microbiol.">
        <title>The Global Catalogue of Microorganisms (GCM) 10K type strain sequencing project: providing services to taxonomists for standard genome sequencing and annotation.</title>
        <authorList>
            <consortium name="The Broad Institute Genomics Platform"/>
            <consortium name="The Broad Institute Genome Sequencing Center for Infectious Disease"/>
            <person name="Wu L."/>
            <person name="Ma J."/>
        </authorList>
    </citation>
    <scope>NUCLEOTIDE SEQUENCE [LARGE SCALE GENOMIC DNA]</scope>
    <source>
        <strain evidence="2">JCM 13249</strain>
    </source>
</reference>
<evidence type="ECO:0000313" key="2">
    <source>
        <dbReference type="Proteomes" id="UP001500655"/>
    </source>
</evidence>
<protein>
    <recommendedName>
        <fullName evidence="3">CopG family transcriptional regulator</fullName>
    </recommendedName>
</protein>
<organism evidence="1 2">
    <name type="scientific">Luedemannella helvata</name>
    <dbReference type="NCBI Taxonomy" id="349315"/>
    <lineage>
        <taxon>Bacteria</taxon>
        <taxon>Bacillati</taxon>
        <taxon>Actinomycetota</taxon>
        <taxon>Actinomycetes</taxon>
        <taxon>Micromonosporales</taxon>
        <taxon>Micromonosporaceae</taxon>
        <taxon>Luedemannella</taxon>
    </lineage>
</organism>
<dbReference type="EMBL" id="BAAALS010000018">
    <property type="protein sequence ID" value="GAA1762391.1"/>
    <property type="molecule type" value="Genomic_DNA"/>
</dbReference>
<dbReference type="Proteomes" id="UP001500655">
    <property type="component" value="Unassembled WGS sequence"/>
</dbReference>
<evidence type="ECO:0008006" key="3">
    <source>
        <dbReference type="Google" id="ProtNLM"/>
    </source>
</evidence>
<keyword evidence="2" id="KW-1185">Reference proteome</keyword>
<dbReference type="RefSeq" id="WP_344083222.1">
    <property type="nucleotide sequence ID" value="NZ_BAAALS010000018.1"/>
</dbReference>
<name>A0ABP4WT72_9ACTN</name>
<proteinExistence type="predicted"/>